<dbReference type="EMBL" id="AE016828">
    <property type="protein sequence ID" value="AAO91279.2"/>
    <property type="molecule type" value="Genomic_DNA"/>
</dbReference>
<dbReference type="EMBL" id="AE016828">
    <property type="protein sequence ID" value="AAO90778.2"/>
    <property type="molecule type" value="Genomic_DNA"/>
</dbReference>
<dbReference type="AlphaFoldDB" id="Q81ZK1"/>
<dbReference type="KEGG" id="cbu:CBU_1270"/>
<organism evidence="3 6">
    <name type="scientific">Coxiella burnetii (strain RSA 493 / Nine Mile phase I)</name>
    <dbReference type="NCBI Taxonomy" id="227377"/>
    <lineage>
        <taxon>Bacteria</taxon>
        <taxon>Pseudomonadati</taxon>
        <taxon>Pseudomonadota</taxon>
        <taxon>Gammaproteobacteria</taxon>
        <taxon>Legionellales</taxon>
        <taxon>Coxiellaceae</taxon>
        <taxon>Coxiella</taxon>
    </lineage>
</organism>
<dbReference type="EnsemblBacteria" id="AAO90589">
    <property type="protein sequence ID" value="AAO90589"/>
    <property type="gene ID" value="CBU_1076"/>
</dbReference>
<evidence type="ECO:0000313" key="5">
    <source>
        <dbReference type="EMBL" id="AAO91279.2"/>
    </source>
</evidence>
<dbReference type="EnsemblBacteria" id="AAO91279">
    <property type="protein sequence ID" value="AAO91279"/>
    <property type="gene ID" value="CBU_1785"/>
</dbReference>
<dbReference type="PANTHER" id="PTHR33055:SF3">
    <property type="entry name" value="PUTATIVE TRANSPOSASE FOR IS117-RELATED"/>
    <property type="match status" value="1"/>
</dbReference>
<reference evidence="3" key="2">
    <citation type="submission" date="2005-07" db="EMBL/GenBank/DDBJ databases">
        <authorList>
            <person name="Seshadri R."/>
            <person name="Paulsen I.T."/>
            <person name="Eisen J.A."/>
            <person name="Read T.D."/>
            <person name="Nelson K.E."/>
            <person name="Nelson W.C."/>
            <person name="Ward N.L."/>
            <person name="Tettelin H."/>
            <person name="Fraser C.M."/>
            <person name="Davidsen T.M."/>
            <person name="Beanan M.J."/>
            <person name="DeBoy R.T."/>
            <person name="Daugherty S.C."/>
            <person name="Madupu R."/>
            <person name="Dodson R.J."/>
            <person name="Khouri H.M."/>
            <person name="Lee K."/>
            <person name="Carty H.A."/>
            <person name="Scanlan D."/>
            <person name="Heinzen R.A."/>
            <person name="Thompson H.A."/>
            <person name="Heidelberg J.F."/>
            <person name="Brinkac L.M."/>
        </authorList>
    </citation>
    <scope>NUCLEOTIDE SEQUENCE</scope>
    <source>
        <strain evidence="3">RSA 493</strain>
    </source>
</reference>
<feature type="domain" description="Transposase IS116/IS110/IS902 C-terminal" evidence="2">
    <location>
        <begin position="237"/>
        <end position="315"/>
    </location>
</feature>
<dbReference type="EnsemblBacteria" id="AAO90778">
    <property type="protein sequence ID" value="AAO90778"/>
    <property type="gene ID" value="CBU_1270"/>
</dbReference>
<dbReference type="Proteomes" id="UP000002671">
    <property type="component" value="Chromosome"/>
</dbReference>
<sequence length="364" mass="41080">MDPPLKDGVIMRQHRISIFKKRRRSMKDIKILGVDIAKDVFQLCGIDEWGKVIYTRRVKRAQYVSTVASLKVGCVVMEACGGANHWYRTFMGMGIPTQLISPQHVKPYVKSNKNDRNDAQAIAEAASRASMRFVRGKTVEQQDVQALLKIRDRLVKSRTALINEIRGLLQEYGLTMARGAKRFYEELPLILASEAVGLTPRMKRVLNCLYTELLNRDEAIGDYEEELKAVAKANEDCQRVQSIPGVGYLTALSVYASVGDIHQFHRSRQLSAFIGLVPRQHSSGNKEVLLGISKRGNVMLRTLLIHGARALLRHVKNKTDKKSLWLKALIERRGMNRACVALANKNAPIIWALLTRQETYRCGA</sequence>
<protein>
    <submittedName>
        <fullName evidence="3">Transposase</fullName>
    </submittedName>
</protein>
<evidence type="ECO:0000313" key="4">
    <source>
        <dbReference type="EMBL" id="AAO90778.2"/>
    </source>
</evidence>
<gene>
    <name evidence="3" type="ordered locus">CBU_1076</name>
    <name evidence="4" type="ordered locus">CBU_1270</name>
    <name evidence="5" type="ordered locus">CBU_1785</name>
</gene>
<dbReference type="HOGENOM" id="CLU_036902_3_1_6"/>
<accession>Q81ZK1</accession>
<dbReference type="NCBIfam" id="NF033542">
    <property type="entry name" value="transpos_IS110"/>
    <property type="match status" value="1"/>
</dbReference>
<dbReference type="GeneID" id="1208977"/>
<dbReference type="KEGG" id="cbu:CBU_1076"/>
<dbReference type="OrthoDB" id="5289737at2"/>
<reference evidence="3 6" key="3">
    <citation type="journal article" date="2009" name="Infect. Immun.">
        <title>Comparative genomics reveal extensive transposon-mediated genomic plasticity and diversity among potential effector proteins within the genus Coxiella.</title>
        <authorList>
            <person name="Beare P.A."/>
            <person name="Unsworth N."/>
            <person name="Andoh M."/>
            <person name="Voth D.E."/>
            <person name="Omsland A."/>
            <person name="Gilk S.D."/>
            <person name="Williams K.P."/>
            <person name="Sobral B.W."/>
            <person name="Kupko J.J.III."/>
            <person name="Porcella S.F."/>
            <person name="Samuel J.E."/>
            <person name="Heinzen R.A."/>
        </authorList>
    </citation>
    <scope>NUCLEOTIDE SEQUENCE [LARGE SCALE GENOMIC DNA]</scope>
    <source>
        <strain evidence="3">RSA 493</strain>
        <strain evidence="6">RSA 493 / Nine Mile phase I</strain>
    </source>
</reference>
<dbReference type="eggNOG" id="COG3547">
    <property type="taxonomic scope" value="Bacteria"/>
</dbReference>
<dbReference type="Pfam" id="PF02371">
    <property type="entry name" value="Transposase_20"/>
    <property type="match status" value="1"/>
</dbReference>
<name>Q81ZK1_COXBU</name>
<keyword evidence="6" id="KW-1185">Reference proteome</keyword>
<dbReference type="GO" id="GO:0006313">
    <property type="term" value="P:DNA transposition"/>
    <property type="evidence" value="ECO:0007669"/>
    <property type="project" value="InterPro"/>
</dbReference>
<proteinExistence type="predicted"/>
<dbReference type="EMBL" id="AE016828">
    <property type="protein sequence ID" value="AAO90589.2"/>
    <property type="molecule type" value="Genomic_DNA"/>
</dbReference>
<dbReference type="Pfam" id="PF01548">
    <property type="entry name" value="DEDD_Tnp_IS110"/>
    <property type="match status" value="1"/>
</dbReference>
<evidence type="ECO:0000313" key="3">
    <source>
        <dbReference type="EMBL" id="AAO90589.2"/>
    </source>
</evidence>
<dbReference type="InterPro" id="IPR047650">
    <property type="entry name" value="Transpos_IS110"/>
</dbReference>
<feature type="domain" description="Transposase IS110-like N-terminal" evidence="1">
    <location>
        <begin position="32"/>
        <end position="172"/>
    </location>
</feature>
<dbReference type="GO" id="GO:0004803">
    <property type="term" value="F:transposase activity"/>
    <property type="evidence" value="ECO:0007669"/>
    <property type="project" value="InterPro"/>
</dbReference>
<evidence type="ECO:0000313" key="6">
    <source>
        <dbReference type="Proteomes" id="UP000002671"/>
    </source>
</evidence>
<dbReference type="GeneID" id="1209696"/>
<evidence type="ECO:0000259" key="2">
    <source>
        <dbReference type="Pfam" id="PF02371"/>
    </source>
</evidence>
<dbReference type="PATRIC" id="fig|227377.7.peg.1069"/>
<dbReference type="InterPro" id="IPR002525">
    <property type="entry name" value="Transp_IS110-like_N"/>
</dbReference>
<dbReference type="InterPro" id="IPR003346">
    <property type="entry name" value="Transposase_20"/>
</dbReference>
<dbReference type="KEGG" id="cbu:CBU_1785"/>
<dbReference type="PANTHER" id="PTHR33055">
    <property type="entry name" value="TRANSPOSASE FOR INSERTION SEQUENCE ELEMENT IS1111A"/>
    <property type="match status" value="1"/>
</dbReference>
<evidence type="ECO:0000259" key="1">
    <source>
        <dbReference type="Pfam" id="PF01548"/>
    </source>
</evidence>
<dbReference type="GO" id="GO:0003677">
    <property type="term" value="F:DNA binding"/>
    <property type="evidence" value="ECO:0007669"/>
    <property type="project" value="InterPro"/>
</dbReference>
<reference evidence="3 6" key="1">
    <citation type="journal article" date="2003" name="Proc. Natl. Acad. Sci. U.S.A.">
        <title>Complete genome sequence of the Q-fever pathogen, Coxiella burnetii.</title>
        <authorList>
            <person name="Seshadri R."/>
            <person name="Paulsen I.T."/>
            <person name="Eisen J.A."/>
            <person name="Read T.D."/>
            <person name="Nelson K.E."/>
            <person name="Nelson W.C."/>
            <person name="Ward N.L."/>
            <person name="Tettelin H."/>
            <person name="Davidsen T.M."/>
            <person name="Beanan M.J."/>
            <person name="Deboy R.T."/>
            <person name="Daugherty S.C."/>
            <person name="Brinkac L.M."/>
            <person name="Madupu R."/>
            <person name="Dodson R.J."/>
            <person name="Khouri H.M."/>
            <person name="Lee K.H."/>
            <person name="Carty H.A."/>
            <person name="Scanlan D."/>
            <person name="Heinzen R.A."/>
            <person name="Thompson H.A."/>
            <person name="Samuel J.E."/>
            <person name="Fraser C.M."/>
            <person name="Heidelberg J.F."/>
        </authorList>
    </citation>
    <scope>NUCLEOTIDE SEQUENCE [LARGE SCALE GENOMIC DNA]</scope>
    <source>
        <strain evidence="3">RSA 493</strain>
        <strain evidence="6">RSA 493 / Nine Mile phase I</strain>
    </source>
</reference>
<dbReference type="GeneID" id="1209175"/>
<dbReference type="STRING" id="227377.CBU_1076"/>